<sequence length="212" mass="22194">MSAPARRLPAKRIAEGGSAGRPAPRRGRDGTATRARIEAEALRLFAQKGIDGTSVRDIAQGAGVSEGALYRHFVSKEELARALFLSRYAALAGKICAIDAREATLAEKLAAVVELACALFDAEPALFAYLLIHQHDHLAHVPEAPEANVVTAVERMLARAGVPAARATLAGAMALGCVVQPAVFALYGRLDGPLGARAGEIARAVEGIVEKI</sequence>
<dbReference type="GO" id="GO:0000976">
    <property type="term" value="F:transcription cis-regulatory region binding"/>
    <property type="evidence" value="ECO:0007669"/>
    <property type="project" value="TreeGrafter"/>
</dbReference>
<accession>A0A9X2PEJ1</accession>
<feature type="DNA-binding region" description="H-T-H motif" evidence="4">
    <location>
        <begin position="54"/>
        <end position="73"/>
    </location>
</feature>
<evidence type="ECO:0000256" key="3">
    <source>
        <dbReference type="ARBA" id="ARBA00023163"/>
    </source>
</evidence>
<organism evidence="7 8">
    <name type="scientific">Ancylobacter mangrovi</name>
    <dbReference type="NCBI Taxonomy" id="2972472"/>
    <lineage>
        <taxon>Bacteria</taxon>
        <taxon>Pseudomonadati</taxon>
        <taxon>Pseudomonadota</taxon>
        <taxon>Alphaproteobacteria</taxon>
        <taxon>Hyphomicrobiales</taxon>
        <taxon>Xanthobacteraceae</taxon>
        <taxon>Ancylobacter</taxon>
    </lineage>
</organism>
<dbReference type="PRINTS" id="PR00455">
    <property type="entry name" value="HTHTETR"/>
</dbReference>
<evidence type="ECO:0000313" key="8">
    <source>
        <dbReference type="Proteomes" id="UP001151088"/>
    </source>
</evidence>
<dbReference type="InterPro" id="IPR023772">
    <property type="entry name" value="DNA-bd_HTH_TetR-type_CS"/>
</dbReference>
<gene>
    <name evidence="7" type="ORF">NVS89_09950</name>
</gene>
<dbReference type="PANTHER" id="PTHR30055">
    <property type="entry name" value="HTH-TYPE TRANSCRIPTIONAL REGULATOR RUTR"/>
    <property type="match status" value="1"/>
</dbReference>
<dbReference type="Proteomes" id="UP001151088">
    <property type="component" value="Unassembled WGS sequence"/>
</dbReference>
<comment type="caution">
    <text evidence="7">The sequence shown here is derived from an EMBL/GenBank/DDBJ whole genome shotgun (WGS) entry which is preliminary data.</text>
</comment>
<dbReference type="InterPro" id="IPR009057">
    <property type="entry name" value="Homeodomain-like_sf"/>
</dbReference>
<dbReference type="PROSITE" id="PS50977">
    <property type="entry name" value="HTH_TETR_2"/>
    <property type="match status" value="1"/>
</dbReference>
<name>A0A9X2PEJ1_9HYPH</name>
<keyword evidence="8" id="KW-1185">Reference proteome</keyword>
<dbReference type="SUPFAM" id="SSF46689">
    <property type="entry name" value="Homeodomain-like"/>
    <property type="match status" value="1"/>
</dbReference>
<evidence type="ECO:0000256" key="2">
    <source>
        <dbReference type="ARBA" id="ARBA00023125"/>
    </source>
</evidence>
<dbReference type="InterPro" id="IPR050109">
    <property type="entry name" value="HTH-type_TetR-like_transc_reg"/>
</dbReference>
<keyword evidence="2 4" id="KW-0238">DNA-binding</keyword>
<feature type="region of interest" description="Disordered" evidence="5">
    <location>
        <begin position="1"/>
        <end position="32"/>
    </location>
</feature>
<evidence type="ECO:0000256" key="5">
    <source>
        <dbReference type="SAM" id="MobiDB-lite"/>
    </source>
</evidence>
<feature type="domain" description="HTH tetR-type" evidence="6">
    <location>
        <begin position="31"/>
        <end position="91"/>
    </location>
</feature>
<dbReference type="GO" id="GO:0003700">
    <property type="term" value="F:DNA-binding transcription factor activity"/>
    <property type="evidence" value="ECO:0007669"/>
    <property type="project" value="TreeGrafter"/>
</dbReference>
<reference evidence="7" key="1">
    <citation type="submission" date="2022-08" db="EMBL/GenBank/DDBJ databases">
        <authorList>
            <person name="Li F."/>
        </authorList>
    </citation>
    <scope>NUCLEOTIDE SEQUENCE</scope>
    <source>
        <strain evidence="7">MQZ15Z-1</strain>
    </source>
</reference>
<evidence type="ECO:0000313" key="7">
    <source>
        <dbReference type="EMBL" id="MCS0495421.1"/>
    </source>
</evidence>
<evidence type="ECO:0000256" key="1">
    <source>
        <dbReference type="ARBA" id="ARBA00023015"/>
    </source>
</evidence>
<protein>
    <submittedName>
        <fullName evidence="7">TetR/AcrR family transcriptional regulator</fullName>
    </submittedName>
</protein>
<keyword evidence="1" id="KW-0805">Transcription regulation</keyword>
<dbReference type="EMBL" id="JANTHZ010000003">
    <property type="protein sequence ID" value="MCS0495421.1"/>
    <property type="molecule type" value="Genomic_DNA"/>
</dbReference>
<dbReference type="Pfam" id="PF00440">
    <property type="entry name" value="TetR_N"/>
    <property type="match status" value="1"/>
</dbReference>
<dbReference type="InterPro" id="IPR001647">
    <property type="entry name" value="HTH_TetR"/>
</dbReference>
<evidence type="ECO:0000256" key="4">
    <source>
        <dbReference type="PROSITE-ProRule" id="PRU00335"/>
    </source>
</evidence>
<proteinExistence type="predicted"/>
<evidence type="ECO:0000259" key="6">
    <source>
        <dbReference type="PROSITE" id="PS50977"/>
    </source>
</evidence>
<dbReference type="PANTHER" id="PTHR30055:SF234">
    <property type="entry name" value="HTH-TYPE TRANSCRIPTIONAL REGULATOR BETI"/>
    <property type="match status" value="1"/>
</dbReference>
<dbReference type="Gene3D" id="1.10.357.10">
    <property type="entry name" value="Tetracycline Repressor, domain 2"/>
    <property type="match status" value="1"/>
</dbReference>
<dbReference type="RefSeq" id="WP_258732532.1">
    <property type="nucleotide sequence ID" value="NZ_JANTHZ010000003.1"/>
</dbReference>
<dbReference type="AlphaFoldDB" id="A0A9X2PEJ1"/>
<keyword evidence="3" id="KW-0804">Transcription</keyword>
<dbReference type="PROSITE" id="PS01081">
    <property type="entry name" value="HTH_TETR_1"/>
    <property type="match status" value="1"/>
</dbReference>